<accession>A0A6J7S0A7</accession>
<dbReference type="InterPro" id="IPR037914">
    <property type="entry name" value="SpoVT-AbrB_sf"/>
</dbReference>
<dbReference type="SUPFAM" id="SSF89447">
    <property type="entry name" value="AbrB/MazE/MraZ-like"/>
    <property type="match status" value="1"/>
</dbReference>
<protein>
    <submittedName>
        <fullName evidence="4">Unannotated protein</fullName>
    </submittedName>
</protein>
<dbReference type="GO" id="GO:0003677">
    <property type="term" value="F:DNA binding"/>
    <property type="evidence" value="ECO:0007669"/>
    <property type="project" value="InterPro"/>
</dbReference>
<dbReference type="NCBIfam" id="TIGR01439">
    <property type="entry name" value="lp_hng_hel_AbrB"/>
    <property type="match status" value="1"/>
</dbReference>
<dbReference type="Gene3D" id="2.10.260.10">
    <property type="match status" value="1"/>
</dbReference>
<dbReference type="PROSITE" id="PS51740">
    <property type="entry name" value="SPOVT_ABRB"/>
    <property type="match status" value="1"/>
</dbReference>
<dbReference type="AlphaFoldDB" id="A0A6J7S0A7"/>
<dbReference type="InterPro" id="IPR007159">
    <property type="entry name" value="SpoVT-AbrB_dom"/>
</dbReference>
<dbReference type="EMBL" id="CAEZYH010000013">
    <property type="protein sequence ID" value="CAB4713262.1"/>
    <property type="molecule type" value="Genomic_DNA"/>
</dbReference>
<feature type="domain" description="SpoVT-AbrB" evidence="1">
    <location>
        <begin position="2"/>
        <end position="47"/>
    </location>
</feature>
<evidence type="ECO:0000259" key="1">
    <source>
        <dbReference type="PROSITE" id="PS51740"/>
    </source>
</evidence>
<dbReference type="EMBL" id="CAFAAL010000105">
    <property type="protein sequence ID" value="CAB4809723.1"/>
    <property type="molecule type" value="Genomic_DNA"/>
</dbReference>
<dbReference type="SMART" id="SM00966">
    <property type="entry name" value="SpoVT_AbrB"/>
    <property type="match status" value="1"/>
</dbReference>
<evidence type="ECO:0000313" key="2">
    <source>
        <dbReference type="EMBL" id="CAB4713262.1"/>
    </source>
</evidence>
<dbReference type="EMBL" id="CAFBPS010000109">
    <property type="protein sequence ID" value="CAB5034038.1"/>
    <property type="molecule type" value="Genomic_DNA"/>
</dbReference>
<evidence type="ECO:0000313" key="4">
    <source>
        <dbReference type="EMBL" id="CAB5034038.1"/>
    </source>
</evidence>
<gene>
    <name evidence="2" type="ORF">UFOPK2658_00536</name>
    <name evidence="3" type="ORF">UFOPK3004_01152</name>
    <name evidence="4" type="ORF">UFOPK4134_01300</name>
</gene>
<reference evidence="4" key="1">
    <citation type="submission" date="2020-05" db="EMBL/GenBank/DDBJ databases">
        <authorList>
            <person name="Chiriac C."/>
            <person name="Salcher M."/>
            <person name="Ghai R."/>
            <person name="Kavagutti S V."/>
        </authorList>
    </citation>
    <scope>NUCLEOTIDE SEQUENCE</scope>
</reference>
<sequence length="80" mass="9004">MVVGAVVSSKGQVTLPKALRDALQIEEGDRIFFRIEIDHVVIEKPKNFLDLAGTIEVPAHLRNLTWDEIVTRAYSSENDQ</sequence>
<proteinExistence type="predicted"/>
<evidence type="ECO:0000313" key="3">
    <source>
        <dbReference type="EMBL" id="CAB4809723.1"/>
    </source>
</evidence>
<dbReference type="Pfam" id="PF04014">
    <property type="entry name" value="MazE_antitoxin"/>
    <property type="match status" value="1"/>
</dbReference>
<organism evidence="4">
    <name type="scientific">freshwater metagenome</name>
    <dbReference type="NCBI Taxonomy" id="449393"/>
    <lineage>
        <taxon>unclassified sequences</taxon>
        <taxon>metagenomes</taxon>
        <taxon>ecological metagenomes</taxon>
    </lineage>
</organism>
<name>A0A6J7S0A7_9ZZZZ</name>